<sequence length="278" mass="31327">MSSENLIATPLTAALGAEVTGIDLTQNISTELYQALRKALVEHQVLFFRDQNIEPKHQRALAQLFGPLQTHPAYGTVPGLPEVTILESTAQTPSKIEQWHTDMTFRAHPPMGTILRSRVVPEQGGDTLWASMSAAYDALSPALQKFLQPLTAAHDFRHGFRESLAEPGGEVRLAQAITENPPVIHPVIRKHPESGKRLIFVNELFTTHIRELALAESDHILALLFEHIRSPEFCCRFQWSENAVAFWDNRSTQHKPINDYFPAHRLMERVTIDGDMPY</sequence>
<evidence type="ECO:0000259" key="6">
    <source>
        <dbReference type="Pfam" id="PF02668"/>
    </source>
</evidence>
<gene>
    <name evidence="7" type="ORF">EYC98_03220</name>
</gene>
<organism evidence="7 8">
    <name type="scientific">Candidatus Litorirhabdus singularis</name>
    <dbReference type="NCBI Taxonomy" id="2518993"/>
    <lineage>
        <taxon>Bacteria</taxon>
        <taxon>Pseudomonadati</taxon>
        <taxon>Pseudomonadota</taxon>
        <taxon>Gammaproteobacteria</taxon>
        <taxon>Cellvibrionales</taxon>
        <taxon>Halieaceae</taxon>
        <taxon>Candidatus Litorirhabdus</taxon>
    </lineage>
</organism>
<feature type="domain" description="TauD/TfdA-like" evidence="6">
    <location>
        <begin position="9"/>
        <end position="271"/>
    </location>
</feature>
<comment type="caution">
    <text evidence="7">The sequence shown here is derived from an EMBL/GenBank/DDBJ whole genome shotgun (WGS) entry which is preliminary data.</text>
</comment>
<name>A0ABT3TC64_9GAMM</name>
<comment type="similarity">
    <text evidence="1">Belongs to the TfdA dioxygenase family.</text>
</comment>
<dbReference type="RefSeq" id="WP_279243859.1">
    <property type="nucleotide sequence ID" value="NZ_SHNN01000001.1"/>
</dbReference>
<dbReference type="PANTHER" id="PTHR30468">
    <property type="entry name" value="ALPHA-KETOGLUTARATE-DEPENDENT SULFONATE DIOXYGENASE"/>
    <property type="match status" value="1"/>
</dbReference>
<dbReference type="InterPro" id="IPR051323">
    <property type="entry name" value="AtsK-like"/>
</dbReference>
<evidence type="ECO:0000256" key="3">
    <source>
        <dbReference type="ARBA" id="ARBA00022964"/>
    </source>
</evidence>
<evidence type="ECO:0000313" key="7">
    <source>
        <dbReference type="EMBL" id="MCX2979870.1"/>
    </source>
</evidence>
<dbReference type="Proteomes" id="UP001143362">
    <property type="component" value="Unassembled WGS sequence"/>
</dbReference>
<dbReference type="PANTHER" id="PTHR30468:SF1">
    <property type="entry name" value="ALPHA-KETOGLUTARATE-DEPENDENT SULFONATE DIOXYGENASE"/>
    <property type="match status" value="1"/>
</dbReference>
<dbReference type="Gene3D" id="3.60.130.10">
    <property type="entry name" value="Clavaminate synthase-like"/>
    <property type="match status" value="1"/>
</dbReference>
<dbReference type="GO" id="GO:0000908">
    <property type="term" value="F:taurine dioxygenase activity"/>
    <property type="evidence" value="ECO:0007669"/>
    <property type="project" value="UniProtKB-EC"/>
</dbReference>
<keyword evidence="4 7" id="KW-0560">Oxidoreductase</keyword>
<evidence type="ECO:0000256" key="2">
    <source>
        <dbReference type="ARBA" id="ARBA00022723"/>
    </source>
</evidence>
<evidence type="ECO:0000313" key="8">
    <source>
        <dbReference type="Proteomes" id="UP001143362"/>
    </source>
</evidence>
<dbReference type="EMBL" id="SHNN01000001">
    <property type="protein sequence ID" value="MCX2979870.1"/>
    <property type="molecule type" value="Genomic_DNA"/>
</dbReference>
<keyword evidence="5" id="KW-0408">Iron</keyword>
<dbReference type="InterPro" id="IPR003819">
    <property type="entry name" value="TauD/TfdA-like"/>
</dbReference>
<evidence type="ECO:0000256" key="5">
    <source>
        <dbReference type="ARBA" id="ARBA00023004"/>
    </source>
</evidence>
<protein>
    <submittedName>
        <fullName evidence="7">Taurine dioxygenase</fullName>
        <ecNumber evidence="7">1.14.11.17</ecNumber>
    </submittedName>
</protein>
<proteinExistence type="inferred from homology"/>
<dbReference type="NCBIfam" id="NF007104">
    <property type="entry name" value="PRK09553.1"/>
    <property type="match status" value="1"/>
</dbReference>
<keyword evidence="8" id="KW-1185">Reference proteome</keyword>
<dbReference type="SUPFAM" id="SSF51197">
    <property type="entry name" value="Clavaminate synthase-like"/>
    <property type="match status" value="1"/>
</dbReference>
<keyword evidence="2" id="KW-0479">Metal-binding</keyword>
<keyword evidence="3 7" id="KW-0223">Dioxygenase</keyword>
<evidence type="ECO:0000256" key="4">
    <source>
        <dbReference type="ARBA" id="ARBA00023002"/>
    </source>
</evidence>
<dbReference type="InterPro" id="IPR042098">
    <property type="entry name" value="TauD-like_sf"/>
</dbReference>
<accession>A0ABT3TC64</accession>
<reference evidence="7" key="1">
    <citation type="submission" date="2019-02" db="EMBL/GenBank/DDBJ databases">
        <authorList>
            <person name="Li S.-H."/>
        </authorList>
    </citation>
    <scope>NUCLEOTIDE SEQUENCE</scope>
    <source>
        <strain evidence="7">IMCC14734</strain>
    </source>
</reference>
<dbReference type="EC" id="1.14.11.17" evidence="7"/>
<dbReference type="Pfam" id="PF02668">
    <property type="entry name" value="TauD"/>
    <property type="match status" value="1"/>
</dbReference>
<evidence type="ECO:0000256" key="1">
    <source>
        <dbReference type="ARBA" id="ARBA00005896"/>
    </source>
</evidence>